<dbReference type="Pfam" id="PF04351">
    <property type="entry name" value="PilP"/>
    <property type="match status" value="1"/>
</dbReference>
<organism evidence="2 3">
    <name type="scientific">Candidatus Muproteobacteria bacterium RBG_16_64_10</name>
    <dbReference type="NCBI Taxonomy" id="1817757"/>
    <lineage>
        <taxon>Bacteria</taxon>
        <taxon>Pseudomonadati</taxon>
        <taxon>Pseudomonadota</taxon>
        <taxon>Candidatus Muproteobacteria</taxon>
    </lineage>
</organism>
<dbReference type="InterPro" id="IPR007446">
    <property type="entry name" value="PilP"/>
</dbReference>
<dbReference type="AlphaFoldDB" id="A0A1F6T1B9"/>
<feature type="region of interest" description="Disordered" evidence="1">
    <location>
        <begin position="56"/>
        <end position="86"/>
    </location>
</feature>
<proteinExistence type="predicted"/>
<accession>A0A1F6T1B9</accession>
<protein>
    <recommendedName>
        <fullName evidence="4">Pilus assembly protein PilP</fullName>
    </recommendedName>
</protein>
<name>A0A1F6T1B9_9PROT</name>
<evidence type="ECO:0000256" key="1">
    <source>
        <dbReference type="SAM" id="MobiDB-lite"/>
    </source>
</evidence>
<reference evidence="2 3" key="1">
    <citation type="journal article" date="2016" name="Nat. Commun.">
        <title>Thousands of microbial genomes shed light on interconnected biogeochemical processes in an aquifer system.</title>
        <authorList>
            <person name="Anantharaman K."/>
            <person name="Brown C.T."/>
            <person name="Hug L.A."/>
            <person name="Sharon I."/>
            <person name="Castelle C.J."/>
            <person name="Probst A.J."/>
            <person name="Thomas B.C."/>
            <person name="Singh A."/>
            <person name="Wilkins M.J."/>
            <person name="Karaoz U."/>
            <person name="Brodie E.L."/>
            <person name="Williams K.H."/>
            <person name="Hubbard S.S."/>
            <person name="Banfield J.F."/>
        </authorList>
    </citation>
    <scope>NUCLEOTIDE SEQUENCE [LARGE SCALE GENOMIC DNA]</scope>
</reference>
<dbReference type="Proteomes" id="UP000179334">
    <property type="component" value="Unassembled WGS sequence"/>
</dbReference>
<dbReference type="Gene3D" id="2.30.30.830">
    <property type="match status" value="1"/>
</dbReference>
<feature type="compositionally biased region" description="Basic and acidic residues" evidence="1">
    <location>
        <begin position="72"/>
        <end position="85"/>
    </location>
</feature>
<evidence type="ECO:0000313" key="3">
    <source>
        <dbReference type="Proteomes" id="UP000179334"/>
    </source>
</evidence>
<gene>
    <name evidence="2" type="ORF">A2V91_00250</name>
</gene>
<evidence type="ECO:0008006" key="4">
    <source>
        <dbReference type="Google" id="ProtNLM"/>
    </source>
</evidence>
<dbReference type="PIRSF" id="PIRSF016481">
    <property type="entry name" value="Pilus_assembly_PilP"/>
    <property type="match status" value="1"/>
</dbReference>
<comment type="caution">
    <text evidence="2">The sequence shown here is derived from an EMBL/GenBank/DDBJ whole genome shotgun (WGS) entry which is preliminary data.</text>
</comment>
<dbReference type="EMBL" id="MFSR01000056">
    <property type="protein sequence ID" value="OGI38972.1"/>
    <property type="molecule type" value="Genomic_DNA"/>
</dbReference>
<evidence type="ECO:0000313" key="2">
    <source>
        <dbReference type="EMBL" id="OGI38972.1"/>
    </source>
</evidence>
<sequence>MAWAVLMLAACGSDSLEDLREFSKSAHADRKPRVDPLPELKPQEVFAYNPANLADPFAPQNIRPARGAKAGGESRPDLNRRKEPLEEYPLDALKMAGTLSRGKQTWAVVQAPDGTVHRVKAGDHLGQNFGTVTRISDEKVDLIELTQGPAGDWVEREASLTLTE</sequence>